<evidence type="ECO:0000256" key="1">
    <source>
        <dbReference type="SAM" id="MobiDB-lite"/>
    </source>
</evidence>
<dbReference type="EMBL" id="LAZR01032860">
    <property type="protein sequence ID" value="KKL49718.1"/>
    <property type="molecule type" value="Genomic_DNA"/>
</dbReference>
<feature type="region of interest" description="Disordered" evidence="1">
    <location>
        <begin position="181"/>
        <end position="211"/>
    </location>
</feature>
<proteinExistence type="predicted"/>
<accession>A0A0F9CK68</accession>
<name>A0A0F9CK68_9ZZZZ</name>
<gene>
    <name evidence="2" type="ORF">LCGC14_2312700</name>
</gene>
<comment type="caution">
    <text evidence="2">The sequence shown here is derived from an EMBL/GenBank/DDBJ whole genome shotgun (WGS) entry which is preliminary data.</text>
</comment>
<dbReference type="AlphaFoldDB" id="A0A0F9CK68"/>
<organism evidence="2">
    <name type="scientific">marine sediment metagenome</name>
    <dbReference type="NCBI Taxonomy" id="412755"/>
    <lineage>
        <taxon>unclassified sequences</taxon>
        <taxon>metagenomes</taxon>
        <taxon>ecological metagenomes</taxon>
    </lineage>
</organism>
<reference evidence="2" key="1">
    <citation type="journal article" date="2015" name="Nature">
        <title>Complex archaea that bridge the gap between prokaryotes and eukaryotes.</title>
        <authorList>
            <person name="Spang A."/>
            <person name="Saw J.H."/>
            <person name="Jorgensen S.L."/>
            <person name="Zaremba-Niedzwiedzka K."/>
            <person name="Martijn J."/>
            <person name="Lind A.E."/>
            <person name="van Eijk R."/>
            <person name="Schleper C."/>
            <person name="Guy L."/>
            <person name="Ettema T.J."/>
        </authorList>
    </citation>
    <scope>NUCLEOTIDE SEQUENCE</scope>
</reference>
<sequence length="211" mass="23854">MKDFDIFTTDLFPYLEGEELKGSTLTLTIRDIRQEKMQSHKGKEESKYVLYFRETSKGLVLNKTNAKRVAVLHGKKTGGWADKKITLYTEEVRAFGETHNALRVAVAIPSNGNGEMTLEKLLVNLNKVERIRGFYGPFSPIMDCRSKGAELPPPDDTEGWRQLFVDARDHAFEQLDKAVEDEKIPPGQIPMSESEAVSSMDEVEGDKEIPF</sequence>
<protein>
    <submittedName>
        <fullName evidence="2">Uncharacterized protein</fullName>
    </submittedName>
</protein>
<evidence type="ECO:0000313" key="2">
    <source>
        <dbReference type="EMBL" id="KKL49718.1"/>
    </source>
</evidence>